<dbReference type="KEGG" id="msf:IT882_05505"/>
<dbReference type="Proteomes" id="UP000594480">
    <property type="component" value="Chromosome"/>
</dbReference>
<organism evidence="5 6">
    <name type="scientific">Microbacterium schleiferi</name>
    <dbReference type="NCBI Taxonomy" id="69362"/>
    <lineage>
        <taxon>Bacteria</taxon>
        <taxon>Bacillati</taxon>
        <taxon>Actinomycetota</taxon>
        <taxon>Actinomycetes</taxon>
        <taxon>Micrococcales</taxon>
        <taxon>Microbacteriaceae</taxon>
        <taxon>Microbacterium</taxon>
    </lineage>
</organism>
<dbReference type="Pfam" id="PF12833">
    <property type="entry name" value="HTH_18"/>
    <property type="match status" value="1"/>
</dbReference>
<keyword evidence="6" id="KW-1185">Reference proteome</keyword>
<keyword evidence="3" id="KW-0804">Transcription</keyword>
<evidence type="ECO:0000313" key="6">
    <source>
        <dbReference type="Proteomes" id="UP000594480"/>
    </source>
</evidence>
<reference evidence="5 6" key="1">
    <citation type="submission" date="2020-11" db="EMBL/GenBank/DDBJ databases">
        <title>Amino acid is mineralized and recycled by bacteria in oceanic microbiome.</title>
        <authorList>
            <person name="Zheng L.Y."/>
        </authorList>
    </citation>
    <scope>NUCLEOTIDE SEQUENCE [LARGE SCALE GENOMIC DNA]</scope>
    <source>
        <strain evidence="5 6">A32-1</strain>
    </source>
</reference>
<evidence type="ECO:0000256" key="3">
    <source>
        <dbReference type="ARBA" id="ARBA00023163"/>
    </source>
</evidence>
<dbReference type="PANTHER" id="PTHR46796:SF13">
    <property type="entry name" value="HTH-TYPE TRANSCRIPTIONAL ACTIVATOR RHAS"/>
    <property type="match status" value="1"/>
</dbReference>
<dbReference type="GO" id="GO:0003700">
    <property type="term" value="F:DNA-binding transcription factor activity"/>
    <property type="evidence" value="ECO:0007669"/>
    <property type="project" value="InterPro"/>
</dbReference>
<dbReference type="GO" id="GO:0043565">
    <property type="term" value="F:sequence-specific DNA binding"/>
    <property type="evidence" value="ECO:0007669"/>
    <property type="project" value="InterPro"/>
</dbReference>
<dbReference type="SMART" id="SM00342">
    <property type="entry name" value="HTH_ARAC"/>
    <property type="match status" value="1"/>
</dbReference>
<dbReference type="AlphaFoldDB" id="A0A7S8RIJ9"/>
<name>A0A7S8RIJ9_9MICO</name>
<sequence>MAEPWTVLRLAAAVSVSRTHLTRLFVTHTGAAPMVYLRELRLTEFTRLLEESDLSVASAAAQVGWTDARVASAWFRRRFGTTPSRYRSAPHPSCSESTSR</sequence>
<protein>
    <submittedName>
        <fullName evidence="5">Helix-turn-helix transcriptional regulator</fullName>
    </submittedName>
</protein>
<dbReference type="InterPro" id="IPR050204">
    <property type="entry name" value="AraC_XylS_family_regulators"/>
</dbReference>
<evidence type="ECO:0000259" key="4">
    <source>
        <dbReference type="PROSITE" id="PS01124"/>
    </source>
</evidence>
<dbReference type="PROSITE" id="PS01124">
    <property type="entry name" value="HTH_ARAC_FAMILY_2"/>
    <property type="match status" value="1"/>
</dbReference>
<dbReference type="InterPro" id="IPR009057">
    <property type="entry name" value="Homeodomain-like_sf"/>
</dbReference>
<dbReference type="SUPFAM" id="SSF46689">
    <property type="entry name" value="Homeodomain-like"/>
    <property type="match status" value="2"/>
</dbReference>
<dbReference type="InterPro" id="IPR018060">
    <property type="entry name" value="HTH_AraC"/>
</dbReference>
<dbReference type="EMBL" id="CP064760">
    <property type="protein sequence ID" value="QPE05481.1"/>
    <property type="molecule type" value="Genomic_DNA"/>
</dbReference>
<evidence type="ECO:0000313" key="5">
    <source>
        <dbReference type="EMBL" id="QPE05481.1"/>
    </source>
</evidence>
<proteinExistence type="predicted"/>
<accession>A0A7S8RIJ9</accession>
<feature type="domain" description="HTH araC/xylS-type" evidence="4">
    <location>
        <begin position="1"/>
        <end position="89"/>
    </location>
</feature>
<evidence type="ECO:0000256" key="2">
    <source>
        <dbReference type="ARBA" id="ARBA00023125"/>
    </source>
</evidence>
<dbReference type="PANTHER" id="PTHR46796">
    <property type="entry name" value="HTH-TYPE TRANSCRIPTIONAL ACTIVATOR RHAS-RELATED"/>
    <property type="match status" value="1"/>
</dbReference>
<keyword evidence="1" id="KW-0805">Transcription regulation</keyword>
<dbReference type="Gene3D" id="1.10.10.60">
    <property type="entry name" value="Homeodomain-like"/>
    <property type="match status" value="1"/>
</dbReference>
<keyword evidence="2" id="KW-0238">DNA-binding</keyword>
<evidence type="ECO:0000256" key="1">
    <source>
        <dbReference type="ARBA" id="ARBA00023015"/>
    </source>
</evidence>
<gene>
    <name evidence="5" type="ORF">IT882_05505</name>
</gene>